<feature type="transmembrane region" description="Helical" evidence="6">
    <location>
        <begin position="384"/>
        <end position="403"/>
    </location>
</feature>
<accession>A0A1B1MZE7</accession>
<comment type="subcellular location">
    <subcellularLocation>
        <location evidence="1">Cell membrane</location>
        <topology evidence="1">Multi-pass membrane protein</topology>
    </subcellularLocation>
</comment>
<protein>
    <recommendedName>
        <fullName evidence="7">Major facilitator superfamily (MFS) profile domain-containing protein</fullName>
    </recommendedName>
</protein>
<dbReference type="STRING" id="1462996.AWM70_08080"/>
<evidence type="ECO:0000259" key="7">
    <source>
        <dbReference type="PROSITE" id="PS50850"/>
    </source>
</evidence>
<feature type="transmembrane region" description="Helical" evidence="6">
    <location>
        <begin position="110"/>
        <end position="132"/>
    </location>
</feature>
<feature type="transmembrane region" description="Helical" evidence="6">
    <location>
        <begin position="144"/>
        <end position="163"/>
    </location>
</feature>
<keyword evidence="9" id="KW-1185">Reference proteome</keyword>
<feature type="transmembrane region" description="Helical" evidence="6">
    <location>
        <begin position="85"/>
        <end position="104"/>
    </location>
</feature>
<keyword evidence="4 6" id="KW-1133">Transmembrane helix</keyword>
<evidence type="ECO:0000256" key="4">
    <source>
        <dbReference type="ARBA" id="ARBA00022989"/>
    </source>
</evidence>
<feature type="transmembrane region" description="Helical" evidence="6">
    <location>
        <begin position="227"/>
        <end position="246"/>
    </location>
</feature>
<evidence type="ECO:0000256" key="1">
    <source>
        <dbReference type="ARBA" id="ARBA00004651"/>
    </source>
</evidence>
<dbReference type="SUPFAM" id="SSF103473">
    <property type="entry name" value="MFS general substrate transporter"/>
    <property type="match status" value="1"/>
</dbReference>
<feature type="transmembrane region" description="Helical" evidence="6">
    <location>
        <begin position="175"/>
        <end position="193"/>
    </location>
</feature>
<sequence length="430" mass="46581">MDIQVQTPLKRLMTGLTLSNFAANLALFTPIVVLLTLKLTFLDAEHVATNLSYVTGIGAFFALIFNPIAGFISDRTTFKLGRRRTWILFGLVFGGLSLVGIGFANQVWQIVLFWCCAQGFYNFTLSANMALVAEQVDDTKKGSVSGTMGMTQNLTILLGMLLMTAMSKTSNVSKFSVLAIFGVVASVVVLMLIREGKYTAKRKSGSSVKTKFSIWSVFPDPRKHRPFMWAWISRFLVMMGIASTNYNSVLLTQRFGIKPEDLSEKMLILTFVSTICIVVSSIVCGKISDKLKKQKPFVLGSGLLMAVALIIIAFSFHFNVLVLANALYGIGAGVYWAVDIALVTRVLPSKDTAAKDLGIINIANALPQSIVPAIAPILLSIGGYSFMFTFLGIVGIFGGLTILPVPELGQDNKAETAEVSKAPDLGLSVD</sequence>
<dbReference type="OrthoDB" id="9764596at2"/>
<reference evidence="8 9" key="1">
    <citation type="submission" date="2016-01" db="EMBL/GenBank/DDBJ databases">
        <title>Complete Genome Sequence of Paenibacillus yonginensis DCY84, a novel Plant Growth-Promoting Bacteria with Elicitation of Induced Systemic Resistance.</title>
        <authorList>
            <person name="Kim Y.J."/>
            <person name="Yang D.C."/>
            <person name="Sukweenadhi J."/>
        </authorList>
    </citation>
    <scope>NUCLEOTIDE SEQUENCE [LARGE SCALE GENOMIC DNA]</scope>
    <source>
        <strain evidence="8 9">DCY84</strain>
    </source>
</reference>
<dbReference type="EMBL" id="CP014167">
    <property type="protein sequence ID" value="ANS74547.1"/>
    <property type="molecule type" value="Genomic_DNA"/>
</dbReference>
<dbReference type="Gene3D" id="1.20.1250.20">
    <property type="entry name" value="MFS general substrate transporter like domains"/>
    <property type="match status" value="1"/>
</dbReference>
<dbReference type="GO" id="GO:0005886">
    <property type="term" value="C:plasma membrane"/>
    <property type="evidence" value="ECO:0007669"/>
    <property type="project" value="UniProtKB-SubCell"/>
</dbReference>
<dbReference type="RefSeq" id="WP_083180171.1">
    <property type="nucleotide sequence ID" value="NZ_CP014167.1"/>
</dbReference>
<evidence type="ECO:0000313" key="9">
    <source>
        <dbReference type="Proteomes" id="UP000092573"/>
    </source>
</evidence>
<keyword evidence="2" id="KW-0813">Transport</keyword>
<gene>
    <name evidence="8" type="ORF">AWM70_08080</name>
</gene>
<evidence type="ECO:0000256" key="2">
    <source>
        <dbReference type="ARBA" id="ARBA00022448"/>
    </source>
</evidence>
<dbReference type="Pfam" id="PF07690">
    <property type="entry name" value="MFS_1"/>
    <property type="match status" value="1"/>
</dbReference>
<dbReference type="PANTHER" id="PTHR23528:SF1">
    <property type="entry name" value="MAJOR FACILITATOR SUPERFAMILY (MFS) PROFILE DOMAIN-CONTAINING PROTEIN"/>
    <property type="match status" value="1"/>
</dbReference>
<feature type="transmembrane region" description="Helical" evidence="6">
    <location>
        <begin position="297"/>
        <end position="320"/>
    </location>
</feature>
<name>A0A1B1MZE7_9BACL</name>
<feature type="transmembrane region" description="Helical" evidence="6">
    <location>
        <begin position="53"/>
        <end position="73"/>
    </location>
</feature>
<keyword evidence="5 6" id="KW-0472">Membrane</keyword>
<keyword evidence="3 6" id="KW-0812">Transmembrane</keyword>
<evidence type="ECO:0000256" key="6">
    <source>
        <dbReference type="SAM" id="Phobius"/>
    </source>
</evidence>
<dbReference type="Proteomes" id="UP000092573">
    <property type="component" value="Chromosome"/>
</dbReference>
<evidence type="ECO:0000256" key="5">
    <source>
        <dbReference type="ARBA" id="ARBA00023136"/>
    </source>
</evidence>
<organism evidence="8 9">
    <name type="scientific">Paenibacillus yonginensis</name>
    <dbReference type="NCBI Taxonomy" id="1462996"/>
    <lineage>
        <taxon>Bacteria</taxon>
        <taxon>Bacillati</taxon>
        <taxon>Bacillota</taxon>
        <taxon>Bacilli</taxon>
        <taxon>Bacillales</taxon>
        <taxon>Paenibacillaceae</taxon>
        <taxon>Paenibacillus</taxon>
    </lineage>
</organism>
<dbReference type="InterPro" id="IPR036259">
    <property type="entry name" value="MFS_trans_sf"/>
</dbReference>
<evidence type="ECO:0000256" key="3">
    <source>
        <dbReference type="ARBA" id="ARBA00022692"/>
    </source>
</evidence>
<dbReference type="InterPro" id="IPR020846">
    <property type="entry name" value="MFS_dom"/>
</dbReference>
<dbReference type="AlphaFoldDB" id="A0A1B1MZE7"/>
<feature type="transmembrane region" description="Helical" evidence="6">
    <location>
        <begin position="326"/>
        <end position="347"/>
    </location>
</feature>
<dbReference type="GO" id="GO:0022857">
    <property type="term" value="F:transmembrane transporter activity"/>
    <property type="evidence" value="ECO:0007669"/>
    <property type="project" value="InterPro"/>
</dbReference>
<dbReference type="PANTHER" id="PTHR23528">
    <property type="match status" value="1"/>
</dbReference>
<feature type="domain" description="Major facilitator superfamily (MFS) profile" evidence="7">
    <location>
        <begin position="12"/>
        <end position="410"/>
    </location>
</feature>
<feature type="transmembrane region" description="Helical" evidence="6">
    <location>
        <begin position="266"/>
        <end position="285"/>
    </location>
</feature>
<evidence type="ECO:0000313" key="8">
    <source>
        <dbReference type="EMBL" id="ANS74547.1"/>
    </source>
</evidence>
<dbReference type="InterPro" id="IPR011701">
    <property type="entry name" value="MFS"/>
</dbReference>
<feature type="transmembrane region" description="Helical" evidence="6">
    <location>
        <begin position="359"/>
        <end position="378"/>
    </location>
</feature>
<proteinExistence type="predicted"/>
<dbReference type="PROSITE" id="PS50850">
    <property type="entry name" value="MFS"/>
    <property type="match status" value="1"/>
</dbReference>
<feature type="transmembrane region" description="Helical" evidence="6">
    <location>
        <begin position="21"/>
        <end position="41"/>
    </location>
</feature>
<dbReference type="KEGG" id="pyg:AWM70_08080"/>